<dbReference type="RefSeq" id="WP_146517178.1">
    <property type="nucleotide sequence ID" value="NZ_SJPI01000003.1"/>
</dbReference>
<keyword evidence="1" id="KW-1133">Transmembrane helix</keyword>
<keyword evidence="1" id="KW-0812">Transmembrane</keyword>
<protein>
    <recommendedName>
        <fullName evidence="2">DUF1559 domain-containing protein</fullName>
    </recommendedName>
</protein>
<proteinExistence type="predicted"/>
<evidence type="ECO:0000313" key="4">
    <source>
        <dbReference type="Proteomes" id="UP000316598"/>
    </source>
</evidence>
<feature type="domain" description="DUF1559" evidence="2">
    <location>
        <begin position="49"/>
        <end position="397"/>
    </location>
</feature>
<dbReference type="InterPro" id="IPR012902">
    <property type="entry name" value="N_methyl_site"/>
</dbReference>
<dbReference type="AlphaFoldDB" id="A0A5C5WFX1"/>
<keyword evidence="4" id="KW-1185">Reference proteome</keyword>
<dbReference type="EMBL" id="SJPI01000003">
    <property type="protein sequence ID" value="TWT49658.1"/>
    <property type="molecule type" value="Genomic_DNA"/>
</dbReference>
<feature type="transmembrane region" description="Helical" evidence="1">
    <location>
        <begin position="20"/>
        <end position="48"/>
    </location>
</feature>
<evidence type="ECO:0000256" key="1">
    <source>
        <dbReference type="SAM" id="Phobius"/>
    </source>
</evidence>
<dbReference type="OrthoDB" id="261001at2"/>
<dbReference type="InterPro" id="IPR045584">
    <property type="entry name" value="Pilin-like"/>
</dbReference>
<evidence type="ECO:0000259" key="2">
    <source>
        <dbReference type="Pfam" id="PF07596"/>
    </source>
</evidence>
<accession>A0A5C5WFX1</accession>
<dbReference type="NCBIfam" id="TIGR02532">
    <property type="entry name" value="IV_pilin_GFxxxE"/>
    <property type="match status" value="1"/>
</dbReference>
<dbReference type="InterPro" id="IPR011453">
    <property type="entry name" value="DUF1559"/>
</dbReference>
<organism evidence="3 4">
    <name type="scientific">Rubripirellula amarantea</name>
    <dbReference type="NCBI Taxonomy" id="2527999"/>
    <lineage>
        <taxon>Bacteria</taxon>
        <taxon>Pseudomonadati</taxon>
        <taxon>Planctomycetota</taxon>
        <taxon>Planctomycetia</taxon>
        <taxon>Pirellulales</taxon>
        <taxon>Pirellulaceae</taxon>
        <taxon>Rubripirellula</taxon>
    </lineage>
</organism>
<gene>
    <name evidence="3" type="ORF">Pla22_48560</name>
</gene>
<dbReference type="InterPro" id="IPR027558">
    <property type="entry name" value="Pre_pil_HX9DG_C"/>
</dbReference>
<name>A0A5C5WFX1_9BACT</name>
<dbReference type="Gene3D" id="3.30.700.10">
    <property type="entry name" value="Glycoprotein, Type 4 Pilin"/>
    <property type="match status" value="1"/>
</dbReference>
<comment type="caution">
    <text evidence="3">The sequence shown here is derived from an EMBL/GenBank/DDBJ whole genome shotgun (WGS) entry which is preliminary data.</text>
</comment>
<dbReference type="PANTHER" id="PTHR30093">
    <property type="entry name" value="GENERAL SECRETION PATHWAY PROTEIN G"/>
    <property type="match status" value="1"/>
</dbReference>
<keyword evidence="1" id="KW-0472">Membrane</keyword>
<dbReference type="Pfam" id="PF07596">
    <property type="entry name" value="SBP_bac_10"/>
    <property type="match status" value="1"/>
</dbReference>
<sequence length="441" mass="47576">MPGEVQVNLLTHKPISRATIAHAGFTIVELLAVVVVIGMLVGLLLPAVQSAREGARRISCSSNLAQIGLAVTGYHVTFDQFPVQLSGTDGSEVLHHDNDRRLSIFVAILPFISQEQFADAIAQPLPKPSYVASGWNDGYEMSDMGDMGNMDFEDAKDDVQDEFWGAGGPEPFVHQYRPWVTEIPSFRCPSDPGYGSPSLGRINYAACIGDGIVGSSTGAMKLVNGRYVHDDELQKTIDVSMRGIFVPRQVTRLKDIDDGRSQTILLGEIATGLSDGDWRTTPAIASLVDSSASLRDQPNMAETSPLVDPERPNFWNDEVQLGKSLSQLGQQRGYRWADGMPLYTSFQTISAPNFGIILDENRDDSDGVLPSSSRHEGGVHVCLADGAVRFVTDSIDAGNPSAKTVYPGSYPDVNPPSPYGLWGALGTRGSSELAASQFESL</sequence>
<dbReference type="NCBIfam" id="TIGR04294">
    <property type="entry name" value="pre_pil_HX9DG"/>
    <property type="match status" value="1"/>
</dbReference>
<dbReference type="PANTHER" id="PTHR30093:SF2">
    <property type="entry name" value="TYPE II SECRETION SYSTEM PROTEIN H"/>
    <property type="match status" value="1"/>
</dbReference>
<evidence type="ECO:0000313" key="3">
    <source>
        <dbReference type="EMBL" id="TWT49658.1"/>
    </source>
</evidence>
<dbReference type="SUPFAM" id="SSF54523">
    <property type="entry name" value="Pili subunits"/>
    <property type="match status" value="1"/>
</dbReference>
<reference evidence="3 4" key="1">
    <citation type="submission" date="2019-02" db="EMBL/GenBank/DDBJ databases">
        <title>Deep-cultivation of Planctomycetes and their phenomic and genomic characterization uncovers novel biology.</title>
        <authorList>
            <person name="Wiegand S."/>
            <person name="Jogler M."/>
            <person name="Boedeker C."/>
            <person name="Pinto D."/>
            <person name="Vollmers J."/>
            <person name="Rivas-Marin E."/>
            <person name="Kohn T."/>
            <person name="Peeters S.H."/>
            <person name="Heuer A."/>
            <person name="Rast P."/>
            <person name="Oberbeckmann S."/>
            <person name="Bunk B."/>
            <person name="Jeske O."/>
            <person name="Meyerdierks A."/>
            <person name="Storesund J.E."/>
            <person name="Kallscheuer N."/>
            <person name="Luecker S."/>
            <person name="Lage O.M."/>
            <person name="Pohl T."/>
            <person name="Merkel B.J."/>
            <person name="Hornburger P."/>
            <person name="Mueller R.-W."/>
            <person name="Bruemmer F."/>
            <person name="Labrenz M."/>
            <person name="Spormann A.M."/>
            <person name="Op Den Camp H."/>
            <person name="Overmann J."/>
            <person name="Amann R."/>
            <person name="Jetten M.S.M."/>
            <person name="Mascher T."/>
            <person name="Medema M.H."/>
            <person name="Devos D.P."/>
            <person name="Kaster A.-K."/>
            <person name="Ovreas L."/>
            <person name="Rohde M."/>
            <person name="Galperin M.Y."/>
            <person name="Jogler C."/>
        </authorList>
    </citation>
    <scope>NUCLEOTIDE SEQUENCE [LARGE SCALE GENOMIC DNA]</scope>
    <source>
        <strain evidence="3 4">Pla22</strain>
    </source>
</reference>
<dbReference type="Proteomes" id="UP000316598">
    <property type="component" value="Unassembled WGS sequence"/>
</dbReference>